<evidence type="ECO:0000256" key="6">
    <source>
        <dbReference type="ARBA" id="ARBA00023157"/>
    </source>
</evidence>
<keyword evidence="5" id="KW-0732">Signal</keyword>
<feature type="domain" description="Bifunctional inhibitor/plant lipid transfer protein/seed storage helical" evidence="10">
    <location>
        <begin position="70"/>
        <end position="154"/>
    </location>
</feature>
<keyword evidence="4" id="KW-0336">GPI-anchor</keyword>
<evidence type="ECO:0000256" key="2">
    <source>
        <dbReference type="ARBA" id="ARBA00009748"/>
    </source>
</evidence>
<sequence>MRARFYFTFCFVLSEPMTCLTLNHSPPAPKGHYLSKDIAVRLGEKTQKRTEIPNAMAKMLIMAVLVILGTMATVTDAQATCAQQLVPCAPYLNNATAQPGDDCCNPIRQAVATELSCLCNLYNDPSLLASFNITVAAALRISRECGITTNLSACNATSPTSAPPPPGQPGAAERIALTGLTAMFLFLVSIALY</sequence>
<dbReference type="AlphaFoldDB" id="A0A6P5Y933"/>
<dbReference type="GO" id="GO:0005886">
    <property type="term" value="C:plasma membrane"/>
    <property type="evidence" value="ECO:0007669"/>
    <property type="project" value="UniProtKB-SubCell"/>
</dbReference>
<dbReference type="SUPFAM" id="SSF47699">
    <property type="entry name" value="Bifunctional inhibitor/lipid-transfer protein/seed storage 2S albumin"/>
    <property type="match status" value="1"/>
</dbReference>
<comment type="similarity">
    <text evidence="2">Belongs to the plant LTP family.</text>
</comment>
<dbReference type="KEGG" id="dzi:111289840"/>
<comment type="subcellular location">
    <subcellularLocation>
        <location evidence="1">Cell membrane</location>
        <topology evidence="1">Lipid-anchor</topology>
        <topology evidence="1">GPI-anchor</topology>
    </subcellularLocation>
</comment>
<keyword evidence="9" id="KW-0472">Membrane</keyword>
<organism evidence="11 12">
    <name type="scientific">Durio zibethinus</name>
    <name type="common">Durian</name>
    <dbReference type="NCBI Taxonomy" id="66656"/>
    <lineage>
        <taxon>Eukaryota</taxon>
        <taxon>Viridiplantae</taxon>
        <taxon>Streptophyta</taxon>
        <taxon>Embryophyta</taxon>
        <taxon>Tracheophyta</taxon>
        <taxon>Spermatophyta</taxon>
        <taxon>Magnoliopsida</taxon>
        <taxon>eudicotyledons</taxon>
        <taxon>Gunneridae</taxon>
        <taxon>Pentapetalae</taxon>
        <taxon>rosids</taxon>
        <taxon>malvids</taxon>
        <taxon>Malvales</taxon>
        <taxon>Malvaceae</taxon>
        <taxon>Helicteroideae</taxon>
        <taxon>Durio</taxon>
    </lineage>
</organism>
<evidence type="ECO:0000256" key="9">
    <source>
        <dbReference type="SAM" id="Phobius"/>
    </source>
</evidence>
<dbReference type="RefSeq" id="XP_022736922.1">
    <property type="nucleotide sequence ID" value="XM_022881187.1"/>
</dbReference>
<dbReference type="Pfam" id="PF14368">
    <property type="entry name" value="LTP_2"/>
    <property type="match status" value="1"/>
</dbReference>
<evidence type="ECO:0000313" key="12">
    <source>
        <dbReference type="RefSeq" id="XP_022736922.1"/>
    </source>
</evidence>
<gene>
    <name evidence="12" type="primary">LOC111289840</name>
</gene>
<dbReference type="InterPro" id="IPR016140">
    <property type="entry name" value="Bifunc_inhib/LTP/seed_store"/>
</dbReference>
<feature type="transmembrane region" description="Helical" evidence="9">
    <location>
        <begin position="55"/>
        <end position="74"/>
    </location>
</feature>
<dbReference type="CDD" id="cd00010">
    <property type="entry name" value="AAI_LTSS"/>
    <property type="match status" value="1"/>
</dbReference>
<keyword evidence="6" id="KW-1015">Disulfide bond</keyword>
<evidence type="ECO:0000256" key="7">
    <source>
        <dbReference type="ARBA" id="ARBA00023180"/>
    </source>
</evidence>
<feature type="transmembrane region" description="Helical" evidence="9">
    <location>
        <begin position="175"/>
        <end position="192"/>
    </location>
</feature>
<evidence type="ECO:0000256" key="8">
    <source>
        <dbReference type="ARBA" id="ARBA00023288"/>
    </source>
</evidence>
<protein>
    <submittedName>
        <fullName evidence="12">Protein YLS3-like</fullName>
    </submittedName>
</protein>
<evidence type="ECO:0000256" key="5">
    <source>
        <dbReference type="ARBA" id="ARBA00022729"/>
    </source>
</evidence>
<keyword evidence="11" id="KW-1185">Reference proteome</keyword>
<dbReference type="InterPro" id="IPR043325">
    <property type="entry name" value="LTSS"/>
</dbReference>
<dbReference type="InterPro" id="IPR036312">
    <property type="entry name" value="Bifun_inhib/LTP/seed_sf"/>
</dbReference>
<keyword evidence="7" id="KW-0325">Glycoprotein</keyword>
<evidence type="ECO:0000259" key="10">
    <source>
        <dbReference type="Pfam" id="PF14368"/>
    </source>
</evidence>
<evidence type="ECO:0000256" key="4">
    <source>
        <dbReference type="ARBA" id="ARBA00022622"/>
    </source>
</evidence>
<keyword evidence="8" id="KW-0449">Lipoprotein</keyword>
<dbReference type="Gene3D" id="1.10.110.10">
    <property type="entry name" value="Plant lipid-transfer and hydrophobic proteins"/>
    <property type="match status" value="1"/>
</dbReference>
<keyword evidence="9" id="KW-0812">Transmembrane</keyword>
<dbReference type="PANTHER" id="PTHR33044">
    <property type="entry name" value="BIFUNCTIONAL INHIBITOR/LIPID-TRANSFER PROTEIN/SEED STORAGE 2S ALBUMIN SUPERFAMILY PROTEIN-RELATED"/>
    <property type="match status" value="1"/>
</dbReference>
<keyword evidence="9" id="KW-1133">Transmembrane helix</keyword>
<dbReference type="GO" id="GO:0098552">
    <property type="term" value="C:side of membrane"/>
    <property type="evidence" value="ECO:0007669"/>
    <property type="project" value="UniProtKB-KW"/>
</dbReference>
<accession>A0A6P5Y933</accession>
<proteinExistence type="inferred from homology"/>
<evidence type="ECO:0000256" key="1">
    <source>
        <dbReference type="ARBA" id="ARBA00004609"/>
    </source>
</evidence>
<dbReference type="GeneID" id="111289840"/>
<evidence type="ECO:0000313" key="11">
    <source>
        <dbReference type="Proteomes" id="UP000515121"/>
    </source>
</evidence>
<keyword evidence="3" id="KW-1003">Cell membrane</keyword>
<evidence type="ECO:0000256" key="3">
    <source>
        <dbReference type="ARBA" id="ARBA00022475"/>
    </source>
</evidence>
<dbReference type="OrthoDB" id="690947at2759"/>
<name>A0A6P5Y933_DURZI</name>
<reference evidence="12" key="1">
    <citation type="submission" date="2025-08" db="UniProtKB">
        <authorList>
            <consortium name="RefSeq"/>
        </authorList>
    </citation>
    <scope>IDENTIFICATION</scope>
    <source>
        <tissue evidence="12">Fruit stalk</tissue>
    </source>
</reference>
<dbReference type="Proteomes" id="UP000515121">
    <property type="component" value="Unplaced"/>
</dbReference>